<dbReference type="RefSeq" id="WP_146821166.1">
    <property type="nucleotide sequence ID" value="NZ_CP029077.1"/>
</dbReference>
<dbReference type="SUPFAM" id="SSF56601">
    <property type="entry name" value="beta-lactamase/transpeptidase-like"/>
    <property type="match status" value="1"/>
</dbReference>
<dbReference type="InterPro" id="IPR001466">
    <property type="entry name" value="Beta-lactam-related"/>
</dbReference>
<keyword evidence="1" id="KW-0732">Signal</keyword>
<feature type="chain" id="PRO_5022943167" evidence="1">
    <location>
        <begin position="21"/>
        <end position="381"/>
    </location>
</feature>
<dbReference type="InterPro" id="IPR012338">
    <property type="entry name" value="Beta-lactam/transpept-like"/>
</dbReference>
<dbReference type="PANTHER" id="PTHR46825">
    <property type="entry name" value="D-ALANYL-D-ALANINE-CARBOXYPEPTIDASE/ENDOPEPTIDASE AMPH"/>
    <property type="match status" value="1"/>
</dbReference>
<organism evidence="3 4">
    <name type="scientific">Candidatus Deianiraea vastatrix</name>
    <dbReference type="NCBI Taxonomy" id="2163644"/>
    <lineage>
        <taxon>Bacteria</taxon>
        <taxon>Pseudomonadati</taxon>
        <taxon>Pseudomonadota</taxon>
        <taxon>Alphaproteobacteria</taxon>
        <taxon>Rickettsiales</taxon>
        <taxon>Candidatus Deianiraeaceae</taxon>
        <taxon>Candidatus Deianiraea</taxon>
    </lineage>
</organism>
<keyword evidence="4" id="KW-1185">Reference proteome</keyword>
<dbReference type="AlphaFoldDB" id="A0A5B8XEQ1"/>
<gene>
    <name evidence="3" type="ORF">Deia_01008</name>
</gene>
<accession>A0A5B8XEQ1</accession>
<proteinExistence type="predicted"/>
<feature type="signal peptide" evidence="1">
    <location>
        <begin position="1"/>
        <end position="20"/>
    </location>
</feature>
<evidence type="ECO:0000313" key="3">
    <source>
        <dbReference type="EMBL" id="QED23792.1"/>
    </source>
</evidence>
<dbReference type="InterPro" id="IPR050491">
    <property type="entry name" value="AmpC-like"/>
</dbReference>
<dbReference type="Pfam" id="PF00144">
    <property type="entry name" value="Beta-lactamase"/>
    <property type="match status" value="1"/>
</dbReference>
<reference evidence="3 4" key="1">
    <citation type="journal article" date="2019" name="ISME J.">
        <title>Deianiraea, an extracellular bacterium associated with the ciliate Paramecium, suggests an alternative scenario for the evolution of Rickettsiales.</title>
        <authorList>
            <person name="Castelli M."/>
            <person name="Sabaneyeva E."/>
            <person name="Lanzoni O."/>
            <person name="Lebedeva N."/>
            <person name="Floriano A.M."/>
            <person name="Gaiarsa S."/>
            <person name="Benken K."/>
            <person name="Modeo L."/>
            <person name="Bandi C."/>
            <person name="Potekhin A."/>
            <person name="Sassera D."/>
            <person name="Petroni G."/>
        </authorList>
    </citation>
    <scope>NUCLEOTIDE SEQUENCE [LARGE SCALE GENOMIC DNA]</scope>
    <source>
        <strain evidence="3">CyL4-1</strain>
    </source>
</reference>
<evidence type="ECO:0000259" key="2">
    <source>
        <dbReference type="Pfam" id="PF00144"/>
    </source>
</evidence>
<dbReference type="EMBL" id="CP029077">
    <property type="protein sequence ID" value="QED23792.1"/>
    <property type="molecule type" value="Genomic_DNA"/>
</dbReference>
<evidence type="ECO:0000313" key="4">
    <source>
        <dbReference type="Proteomes" id="UP000321934"/>
    </source>
</evidence>
<dbReference type="OrthoDB" id="113033at2"/>
<evidence type="ECO:0000256" key="1">
    <source>
        <dbReference type="SAM" id="SignalP"/>
    </source>
</evidence>
<sequence>MKLRYIFAIFVICGFSFFNSDDNKQAATKNNEVQIQKYEFKDLNDFITKAPGVAVLVIKDGNVVLKNGYGLANIQNKEKINSDTIFESGSLAKMFTAAAILNLEKDGKIDTTKPARNYLPKDFTFIPNNITVKNLIFHTSGVPDYLNDKRLNLNGKVNSDIQIENKDVIEYVKEYGVAKKEINTVFNYSNTNYVLLSMIIENVSQMTYADYMNNFFKSLNMHSFIHTKDRQKLPNESISYGEWPHFKILKNKTNYLTTGDFGIQISINDFEQWIKYITTNESLWNKYQETGYVVSNNVKTPIQYSYGMRFGKIGGIECMFHRGYINGASNIFLYNKDVNAFIVILSNTSSTFTDNLAEYILTEMKKVSDAQKAKNVALESK</sequence>
<feature type="domain" description="Beta-lactamase-related" evidence="2">
    <location>
        <begin position="49"/>
        <end position="353"/>
    </location>
</feature>
<name>A0A5B8XEQ1_9RICK</name>
<dbReference type="Gene3D" id="3.40.710.10">
    <property type="entry name" value="DD-peptidase/beta-lactamase superfamily"/>
    <property type="match status" value="1"/>
</dbReference>
<protein>
    <submittedName>
        <fullName evidence="3">Penicillin-binding protein 4</fullName>
    </submittedName>
</protein>
<dbReference type="Proteomes" id="UP000321934">
    <property type="component" value="Chromosome"/>
</dbReference>
<dbReference type="PANTHER" id="PTHR46825:SF9">
    <property type="entry name" value="BETA-LACTAMASE-RELATED DOMAIN-CONTAINING PROTEIN"/>
    <property type="match status" value="1"/>
</dbReference>